<evidence type="ECO:0000313" key="2">
    <source>
        <dbReference type="EMBL" id="PVD27417.1"/>
    </source>
</evidence>
<dbReference type="AlphaFoldDB" id="A0A2T7P1W2"/>
<proteinExistence type="predicted"/>
<name>A0A2T7P1W2_POMCA</name>
<reference evidence="2 3" key="1">
    <citation type="submission" date="2018-04" db="EMBL/GenBank/DDBJ databases">
        <title>The genome of golden apple snail Pomacea canaliculata provides insight into stress tolerance and invasive adaptation.</title>
        <authorList>
            <person name="Liu C."/>
            <person name="Liu B."/>
            <person name="Ren Y."/>
            <person name="Zhang Y."/>
            <person name="Wang H."/>
            <person name="Li S."/>
            <person name="Jiang F."/>
            <person name="Yin L."/>
            <person name="Zhang G."/>
            <person name="Qian W."/>
            <person name="Fan W."/>
        </authorList>
    </citation>
    <scope>NUCLEOTIDE SEQUENCE [LARGE SCALE GENOMIC DNA]</scope>
    <source>
        <strain evidence="2">SZHN2017</strain>
        <tissue evidence="2">Muscle</tissue>
    </source>
</reference>
<feature type="signal peptide" evidence="1">
    <location>
        <begin position="1"/>
        <end position="26"/>
    </location>
</feature>
<evidence type="ECO:0000256" key="1">
    <source>
        <dbReference type="SAM" id="SignalP"/>
    </source>
</evidence>
<dbReference type="OrthoDB" id="10618996at2759"/>
<feature type="chain" id="PRO_5015620352" evidence="1">
    <location>
        <begin position="27"/>
        <end position="201"/>
    </location>
</feature>
<comment type="caution">
    <text evidence="2">The sequence shown here is derived from an EMBL/GenBank/DDBJ whole genome shotgun (WGS) entry which is preliminary data.</text>
</comment>
<evidence type="ECO:0000313" key="3">
    <source>
        <dbReference type="Proteomes" id="UP000245119"/>
    </source>
</evidence>
<dbReference type="EMBL" id="PZQS01000007">
    <property type="protein sequence ID" value="PVD27417.1"/>
    <property type="molecule type" value="Genomic_DNA"/>
</dbReference>
<keyword evidence="3" id="KW-1185">Reference proteome</keyword>
<gene>
    <name evidence="2" type="ORF">C0Q70_12575</name>
</gene>
<dbReference type="Proteomes" id="UP000245119">
    <property type="component" value="Linkage Group LG7"/>
</dbReference>
<accession>A0A2T7P1W2</accession>
<keyword evidence="1" id="KW-0732">Signal</keyword>
<sequence length="201" mass="21776">MEATPRPATRLFVVVVFLSSANLVLSSSDEKSAFRVHPFFDEPTILEVTCSGEVLDADATLLTMALYRVDNSSHIIATVNPLKNECSTTDVFSACVISWPDSRRTQLKTLVQGVTHSTLIGYGCDVTSVRSGERAVTSAWRIDVRGAVTPPDTYKQTTTTTTTTTTVDLPKWSEGTVSVTPRHCDVPSVTYHAAHPSSAIL</sequence>
<protein>
    <submittedName>
        <fullName evidence="2">Uncharacterized protein</fullName>
    </submittedName>
</protein>
<organism evidence="2 3">
    <name type="scientific">Pomacea canaliculata</name>
    <name type="common">Golden apple snail</name>
    <dbReference type="NCBI Taxonomy" id="400727"/>
    <lineage>
        <taxon>Eukaryota</taxon>
        <taxon>Metazoa</taxon>
        <taxon>Spiralia</taxon>
        <taxon>Lophotrochozoa</taxon>
        <taxon>Mollusca</taxon>
        <taxon>Gastropoda</taxon>
        <taxon>Caenogastropoda</taxon>
        <taxon>Architaenioglossa</taxon>
        <taxon>Ampullarioidea</taxon>
        <taxon>Ampullariidae</taxon>
        <taxon>Pomacea</taxon>
    </lineage>
</organism>